<dbReference type="RefSeq" id="WP_003036577.1">
    <property type="nucleotide sequence ID" value="NZ_CP076614.1"/>
</dbReference>
<name>A0A3P1RWR1_STRSA</name>
<protein>
    <submittedName>
        <fullName evidence="1">Uncharacterized protein</fullName>
    </submittedName>
</protein>
<evidence type="ECO:0000313" key="6">
    <source>
        <dbReference type="Proteomes" id="UP000280406"/>
    </source>
</evidence>
<dbReference type="EMBL" id="RQZI01000038">
    <property type="protein sequence ID" value="RRC89454.1"/>
    <property type="molecule type" value="Genomic_DNA"/>
</dbReference>
<comment type="caution">
    <text evidence="1">The sequence shown here is derived from an EMBL/GenBank/DDBJ whole genome shotgun (WGS) entry which is preliminary data.</text>
</comment>
<evidence type="ECO:0000313" key="1">
    <source>
        <dbReference type="EMBL" id="RRC89454.1"/>
    </source>
</evidence>
<dbReference type="EMBL" id="RJND01000003">
    <property type="protein sequence ID" value="RSI52877.1"/>
    <property type="molecule type" value="Genomic_DNA"/>
</dbReference>
<gene>
    <name evidence="3" type="ORF">D8869_05330</name>
    <name evidence="2" type="ORF">D8887_01030</name>
    <name evidence="1" type="ORF">EII39_12515</name>
</gene>
<dbReference type="Proteomes" id="UP000269317">
    <property type="component" value="Unassembled WGS sequence"/>
</dbReference>
<sequence>MAKLSRKTVKDLCLSITKATLEFEGYELLDESGYILAHKEGEADLLIYPLAKQFSDKESPQYKADYKAVTKLDNFVKSYPEEIVPYISYSFIKNELSHLETVIAPITLIRKIAQTGSVFSNASGHLYLNVELTSNLPEDVFHSSWIK</sequence>
<evidence type="ECO:0000313" key="3">
    <source>
        <dbReference type="EMBL" id="RSI52877.1"/>
    </source>
</evidence>
<dbReference type="AlphaFoldDB" id="A0A3P1RWR1"/>
<evidence type="ECO:0000313" key="2">
    <source>
        <dbReference type="EMBL" id="RSI12243.1"/>
    </source>
</evidence>
<evidence type="ECO:0000313" key="4">
    <source>
        <dbReference type="Proteomes" id="UP000269317"/>
    </source>
</evidence>
<proteinExistence type="predicted"/>
<reference evidence="4 6" key="2">
    <citation type="submission" date="2018-11" db="EMBL/GenBank/DDBJ databases">
        <title>Species Designations Belie Phenotypic and Genotypic Heterogeneity in Oral Streptococci.</title>
        <authorList>
            <person name="Velsko I."/>
        </authorList>
    </citation>
    <scope>NUCLEOTIDE SEQUENCE [LARGE SCALE GENOMIC DNA]</scope>
    <source>
        <strain evidence="3 6">BCC37</strain>
        <strain evidence="2 4">KLC03</strain>
    </source>
</reference>
<dbReference type="EMBL" id="RJML01000001">
    <property type="protein sequence ID" value="RSI12243.1"/>
    <property type="molecule type" value="Genomic_DNA"/>
</dbReference>
<dbReference type="Proteomes" id="UP000277597">
    <property type="component" value="Unassembled WGS sequence"/>
</dbReference>
<accession>A0A3P1RWR1</accession>
<dbReference type="Proteomes" id="UP000280406">
    <property type="component" value="Unassembled WGS sequence"/>
</dbReference>
<evidence type="ECO:0000313" key="5">
    <source>
        <dbReference type="Proteomes" id="UP000277597"/>
    </source>
</evidence>
<organism evidence="1 5">
    <name type="scientific">Streptococcus sanguinis</name>
    <dbReference type="NCBI Taxonomy" id="1305"/>
    <lineage>
        <taxon>Bacteria</taxon>
        <taxon>Bacillati</taxon>
        <taxon>Bacillota</taxon>
        <taxon>Bacilli</taxon>
        <taxon>Lactobacillales</taxon>
        <taxon>Streptococcaceae</taxon>
        <taxon>Streptococcus</taxon>
    </lineage>
</organism>
<reference evidence="1 5" key="1">
    <citation type="submission" date="2018-11" db="EMBL/GenBank/DDBJ databases">
        <title>Genomes From Bacteria Associated with the Canine Oral Cavity: a Test Case for Automated Genome-Based Taxonomic Assignment.</title>
        <authorList>
            <person name="Coil D.A."/>
            <person name="Jospin G."/>
            <person name="Darling A.E."/>
            <person name="Wallis C."/>
            <person name="Davis I.J."/>
            <person name="Harris S."/>
            <person name="Eisen J.A."/>
            <person name="Holcombe L.J."/>
            <person name="O'Flynn C."/>
        </authorList>
    </citation>
    <scope>NUCLEOTIDE SEQUENCE [LARGE SCALE GENOMIC DNA]</scope>
    <source>
        <strain evidence="1 5">OH953</strain>
    </source>
</reference>